<comment type="subcellular location">
    <subcellularLocation>
        <location evidence="1">Membrane</location>
    </subcellularLocation>
</comment>
<feature type="compositionally biased region" description="Basic and acidic residues" evidence="4">
    <location>
        <begin position="372"/>
        <end position="381"/>
    </location>
</feature>
<dbReference type="InterPro" id="IPR036013">
    <property type="entry name" value="Band_7/SPFH_dom_sf"/>
</dbReference>
<protein>
    <submittedName>
        <fullName evidence="8">Erythrocyte band 7 integral membrane protein-like</fullName>
    </submittedName>
</protein>
<keyword evidence="7" id="KW-1185">Reference proteome</keyword>
<feature type="domain" description="Band 7" evidence="6">
    <location>
        <begin position="103"/>
        <end position="261"/>
    </location>
</feature>
<reference evidence="8" key="1">
    <citation type="submission" date="2025-08" db="UniProtKB">
        <authorList>
            <consortium name="RefSeq"/>
        </authorList>
    </citation>
    <scope>IDENTIFICATION</scope>
    <source>
        <strain evidence="8">11010-0011.00</strain>
        <tissue evidence="8">Whole body</tissue>
    </source>
</reference>
<organism evidence="7 8">
    <name type="scientific">Drosophila lebanonensis</name>
    <name type="common">Fruit fly</name>
    <name type="synonym">Scaptodrosophila lebanonensis</name>
    <dbReference type="NCBI Taxonomy" id="7225"/>
    <lineage>
        <taxon>Eukaryota</taxon>
        <taxon>Metazoa</taxon>
        <taxon>Ecdysozoa</taxon>
        <taxon>Arthropoda</taxon>
        <taxon>Hexapoda</taxon>
        <taxon>Insecta</taxon>
        <taxon>Pterygota</taxon>
        <taxon>Neoptera</taxon>
        <taxon>Endopterygota</taxon>
        <taxon>Diptera</taxon>
        <taxon>Brachycera</taxon>
        <taxon>Muscomorpha</taxon>
        <taxon>Ephydroidea</taxon>
        <taxon>Drosophilidae</taxon>
        <taxon>Scaptodrosophila</taxon>
    </lineage>
</organism>
<accession>A0A6J2TGG3</accession>
<dbReference type="Proteomes" id="UP000504634">
    <property type="component" value="Unplaced"/>
</dbReference>
<comment type="similarity">
    <text evidence="2">Belongs to the band 7/mec-2 family.</text>
</comment>
<dbReference type="AlphaFoldDB" id="A0A6J2TGG3"/>
<evidence type="ECO:0000256" key="4">
    <source>
        <dbReference type="SAM" id="MobiDB-lite"/>
    </source>
</evidence>
<dbReference type="PROSITE" id="PS01270">
    <property type="entry name" value="BAND_7"/>
    <property type="match status" value="1"/>
</dbReference>
<proteinExistence type="inferred from homology"/>
<feature type="compositionally biased region" description="Low complexity" evidence="4">
    <location>
        <begin position="399"/>
        <end position="410"/>
    </location>
</feature>
<dbReference type="OrthoDB" id="2105077at2759"/>
<dbReference type="Gene3D" id="3.30.479.30">
    <property type="entry name" value="Band 7 domain"/>
    <property type="match status" value="1"/>
</dbReference>
<feature type="compositionally biased region" description="Pro residues" evidence="4">
    <location>
        <begin position="411"/>
        <end position="435"/>
    </location>
</feature>
<keyword evidence="3 5" id="KW-0472">Membrane</keyword>
<dbReference type="PANTHER" id="PTHR10264:SF19">
    <property type="entry name" value="AT06885P-RELATED"/>
    <property type="match status" value="1"/>
</dbReference>
<dbReference type="GeneID" id="115624080"/>
<dbReference type="Pfam" id="PF01145">
    <property type="entry name" value="Band_7"/>
    <property type="match status" value="1"/>
</dbReference>
<dbReference type="InterPro" id="IPR001107">
    <property type="entry name" value="Band_7"/>
</dbReference>
<dbReference type="InterPro" id="IPR001972">
    <property type="entry name" value="Stomatin_HflK_fam"/>
</dbReference>
<name>A0A6J2TGG3_DROLE</name>
<evidence type="ECO:0000256" key="2">
    <source>
        <dbReference type="ARBA" id="ARBA00008164"/>
    </source>
</evidence>
<evidence type="ECO:0000313" key="7">
    <source>
        <dbReference type="Proteomes" id="UP000504634"/>
    </source>
</evidence>
<dbReference type="FunFam" id="3.30.479.30:FF:000004">
    <property type="entry name" value="Putative membrane protease family, stomatin"/>
    <property type="match status" value="1"/>
</dbReference>
<evidence type="ECO:0000259" key="6">
    <source>
        <dbReference type="SMART" id="SM00244"/>
    </source>
</evidence>
<dbReference type="PANTHER" id="PTHR10264">
    <property type="entry name" value="BAND 7 PROTEIN-RELATED"/>
    <property type="match status" value="1"/>
</dbReference>
<feature type="compositionally biased region" description="Basic and acidic residues" evidence="4">
    <location>
        <begin position="348"/>
        <end position="362"/>
    </location>
</feature>
<gene>
    <name evidence="8" type="primary">LOC115624080</name>
</gene>
<dbReference type="InterPro" id="IPR043202">
    <property type="entry name" value="Band-7_stomatin-like"/>
</dbReference>
<keyword evidence="5" id="KW-1133">Transmembrane helix</keyword>
<dbReference type="Gene3D" id="6.10.250.2090">
    <property type="match status" value="1"/>
</dbReference>
<feature type="compositionally biased region" description="Basic and acidic residues" evidence="4">
    <location>
        <begin position="27"/>
        <end position="44"/>
    </location>
</feature>
<evidence type="ECO:0000256" key="5">
    <source>
        <dbReference type="SAM" id="Phobius"/>
    </source>
</evidence>
<evidence type="ECO:0000256" key="1">
    <source>
        <dbReference type="ARBA" id="ARBA00004370"/>
    </source>
</evidence>
<evidence type="ECO:0000256" key="3">
    <source>
        <dbReference type="ARBA" id="ARBA00023136"/>
    </source>
</evidence>
<dbReference type="RefSeq" id="XP_030374530.1">
    <property type="nucleotide sequence ID" value="XM_030518670.1"/>
</dbReference>
<dbReference type="PRINTS" id="PR00721">
    <property type="entry name" value="STOMATIN"/>
</dbReference>
<dbReference type="InterPro" id="IPR018080">
    <property type="entry name" value="Band_7/stomatin-like_CS"/>
</dbReference>
<feature type="region of interest" description="Disordered" evidence="4">
    <location>
        <begin position="1"/>
        <end position="59"/>
    </location>
</feature>
<dbReference type="GO" id="GO:0009898">
    <property type="term" value="C:cytoplasmic side of plasma membrane"/>
    <property type="evidence" value="ECO:0007669"/>
    <property type="project" value="UniProtKB-ARBA"/>
</dbReference>
<feature type="transmembrane region" description="Helical" evidence="5">
    <location>
        <begin position="87"/>
        <end position="108"/>
    </location>
</feature>
<keyword evidence="5" id="KW-0812">Transmembrane</keyword>
<evidence type="ECO:0000313" key="8">
    <source>
        <dbReference type="RefSeq" id="XP_030374530.1"/>
    </source>
</evidence>
<sequence>MVEPNPRYKGKRRSFEPPNEQSPNEQPPKEQPPKEQRRRERPSEEDTTDEEINQRRSHRPELSVARRRYINTTEDDRNTGFEKCATIFSIVFVVLLFPVAIFFCLSVLKEFQRGVVLRLGRLRKGTRGPGIVFILPCIDSMAVIDLRTEVEEVPPQDVITSDSVTIRVDAVLFYSIYNPMDALLQVDDVEEATIFLAQTTLRNAVGSKPLMELLTSREKLSKEITEAVDEATERWGVRVERVELKDISLPEAMQRALASEAEALREARAKIISAQGELNASKALKEASDVMATNKITLQLRHLQILTSIATERNCRIIFPFPMDMMTPFEEKPGTSVNKRGGGGNDGDDNKKPIKQRQDEHPSFSFGLPFFAKRDDPDLPHGLRTGTASRETREMPPDVAQAEPEVAPQPETAPEPAPAPAPAPAPPPAPLPVPVPIPAIIPQPADNTMSSAGGPFLAFQIFQQHLLGKRY</sequence>
<dbReference type="SMART" id="SM00244">
    <property type="entry name" value="PHB"/>
    <property type="match status" value="1"/>
</dbReference>
<feature type="region of interest" description="Disordered" evidence="4">
    <location>
        <begin position="329"/>
        <end position="435"/>
    </location>
</feature>
<dbReference type="SUPFAM" id="SSF117892">
    <property type="entry name" value="Band 7/SPFH domain"/>
    <property type="match status" value="1"/>
</dbReference>